<feature type="transmembrane region" description="Helical" evidence="6">
    <location>
        <begin position="54"/>
        <end position="71"/>
    </location>
</feature>
<feature type="transmembrane region" description="Helical" evidence="6">
    <location>
        <begin position="722"/>
        <end position="744"/>
    </location>
</feature>
<comment type="caution">
    <text evidence="7">The sequence shown here is derived from an EMBL/GenBank/DDBJ whole genome shotgun (WGS) entry which is preliminary data.</text>
</comment>
<dbReference type="NCBIfam" id="TIGR00728">
    <property type="entry name" value="OPT_sfam"/>
    <property type="match status" value="1"/>
</dbReference>
<feature type="transmembrane region" description="Helical" evidence="6">
    <location>
        <begin position="28"/>
        <end position="48"/>
    </location>
</feature>
<feature type="transmembrane region" description="Helical" evidence="6">
    <location>
        <begin position="601"/>
        <end position="620"/>
    </location>
</feature>
<feature type="transmembrane region" description="Helical" evidence="6">
    <location>
        <begin position="396"/>
        <end position="417"/>
    </location>
</feature>
<dbReference type="AlphaFoldDB" id="A0A7W8N3U8"/>
<feature type="transmembrane region" description="Helical" evidence="6">
    <location>
        <begin position="232"/>
        <end position="254"/>
    </location>
</feature>
<evidence type="ECO:0000256" key="3">
    <source>
        <dbReference type="ARBA" id="ARBA00022692"/>
    </source>
</evidence>
<dbReference type="EMBL" id="JACHDZ010000001">
    <property type="protein sequence ID" value="MBB5342245.1"/>
    <property type="molecule type" value="Genomic_DNA"/>
</dbReference>
<accession>A0A7W8N3U8</accession>
<organism evidence="7 8">
    <name type="scientific">Tunturiibacter lichenicola</name>
    <dbReference type="NCBI Taxonomy" id="2051959"/>
    <lineage>
        <taxon>Bacteria</taxon>
        <taxon>Pseudomonadati</taxon>
        <taxon>Acidobacteriota</taxon>
        <taxon>Terriglobia</taxon>
        <taxon>Terriglobales</taxon>
        <taxon>Acidobacteriaceae</taxon>
        <taxon>Tunturiibacter</taxon>
    </lineage>
</organism>
<evidence type="ECO:0000256" key="2">
    <source>
        <dbReference type="ARBA" id="ARBA00022448"/>
    </source>
</evidence>
<dbReference type="NCBIfam" id="TIGR00733">
    <property type="entry name" value="OPT family oligopeptide transporter"/>
    <property type="match status" value="1"/>
</dbReference>
<reference evidence="7 8" key="1">
    <citation type="submission" date="2020-08" db="EMBL/GenBank/DDBJ databases">
        <title>Genomic Encyclopedia of Type Strains, Phase IV (KMG-V): Genome sequencing to study the core and pangenomes of soil and plant-associated prokaryotes.</title>
        <authorList>
            <person name="Whitman W."/>
        </authorList>
    </citation>
    <scope>NUCLEOTIDE SEQUENCE [LARGE SCALE GENOMIC DNA]</scope>
    <source>
        <strain evidence="7 8">M8US30</strain>
    </source>
</reference>
<evidence type="ECO:0000256" key="6">
    <source>
        <dbReference type="SAM" id="Phobius"/>
    </source>
</evidence>
<gene>
    <name evidence="7" type="ORF">HDF10_000195</name>
</gene>
<dbReference type="InterPro" id="IPR045035">
    <property type="entry name" value="YSL-like"/>
</dbReference>
<sequence length="790" mass="83365">MATSTPTKPTFKPFVPATETRPELSARALILGAVFGVLFGAVTVYVGLRAGLTVAASIPISVLSISILRAFGKASILENNIVQSTGNAGQSIASGVIFTLPALIFLGFDLEASRIFALALFGGWLGVLFMIPLRRQLIVEEHDNLIYPEGTACADVLIAGERGGSFASRVFLGLGLGGLYTLFQNDNLFALWPSQPDYQPDLGAQHLLKGSAIRADCTPEYLGVGYIIGIRVAAIMLAGGVFSWLVLMPAIYFFGSHLSTPLYPGTVLITQMSPSDLWRTYVRPMGAGGVAAAGLITLLRTLPTIVGALTQGFKKTGSGKSAAAQPSRTEHDLPPIVVFGGSLLLIVLMVLFLEFKPIPGAQVGLIANIAAALLVVVFGFLFVTVSARIVGIVGSSASPVSGMTIATLMATAAIFLVKGWTAPAFGALAITIGGVVCIAASNAGDTSQDLKTGYLIGATPWKQQIAIMIGVIVSIFSIGATLNAMNKGLETFQRLPKPIVFSLNRLPDGVQNNGNFTGSDKITLTSHNADNPAKEELSNAKQYVLLNAIGSTTLDDGKYLYNAATGQIEVQWIQGIGSEKAAAPQGRLMATVINGILSRKLPWALVLLGVAIVVVVELLGVRSLTFAVGAYLSIATTLAIFVGGVMRWMVDRAMLRHAAEKARLEHDASLALWHSDRESWLAQHPDFDPTNPAHADPGGVPVFNAITARDVTLESEVSPGSLYASGLIAAGGIVGLLGVCVKLYEAATDRSIPRFSEHNPLHHDPVSVVMFALLAFSLYYFARKPLTSEG</sequence>
<evidence type="ECO:0000256" key="1">
    <source>
        <dbReference type="ARBA" id="ARBA00004141"/>
    </source>
</evidence>
<keyword evidence="5 6" id="KW-0472">Membrane</keyword>
<feature type="transmembrane region" description="Helical" evidence="6">
    <location>
        <begin position="336"/>
        <end position="353"/>
    </location>
</feature>
<dbReference type="PANTHER" id="PTHR31645">
    <property type="entry name" value="OLIGOPEPTIDE TRANSPORTER YGL114W-RELATED"/>
    <property type="match status" value="1"/>
</dbReference>
<feature type="transmembrane region" description="Helical" evidence="6">
    <location>
        <begin position="114"/>
        <end position="133"/>
    </location>
</feature>
<dbReference type="Pfam" id="PF03169">
    <property type="entry name" value="OPT"/>
    <property type="match status" value="2"/>
</dbReference>
<dbReference type="Proteomes" id="UP000569092">
    <property type="component" value="Unassembled WGS sequence"/>
</dbReference>
<dbReference type="PANTHER" id="PTHR31645:SF0">
    <property type="entry name" value="OLIGOPEPTIDE TRANSPORTER YGL114W-RELATED"/>
    <property type="match status" value="1"/>
</dbReference>
<feature type="transmembrane region" description="Helical" evidence="6">
    <location>
        <begin position="424"/>
        <end position="444"/>
    </location>
</feature>
<dbReference type="GO" id="GO:0035673">
    <property type="term" value="F:oligopeptide transmembrane transporter activity"/>
    <property type="evidence" value="ECO:0007669"/>
    <property type="project" value="InterPro"/>
</dbReference>
<evidence type="ECO:0000256" key="5">
    <source>
        <dbReference type="ARBA" id="ARBA00023136"/>
    </source>
</evidence>
<feature type="transmembrane region" description="Helical" evidence="6">
    <location>
        <begin position="365"/>
        <end position="390"/>
    </location>
</feature>
<feature type="transmembrane region" description="Helical" evidence="6">
    <location>
        <begin position="626"/>
        <end position="646"/>
    </location>
</feature>
<name>A0A7W8N3U8_9BACT</name>
<evidence type="ECO:0000313" key="7">
    <source>
        <dbReference type="EMBL" id="MBB5342245.1"/>
    </source>
</evidence>
<comment type="subcellular location">
    <subcellularLocation>
        <location evidence="1">Membrane</location>
        <topology evidence="1">Multi-pass membrane protein</topology>
    </subcellularLocation>
</comment>
<dbReference type="GO" id="GO:0016020">
    <property type="term" value="C:membrane"/>
    <property type="evidence" value="ECO:0007669"/>
    <property type="project" value="UniProtKB-SubCell"/>
</dbReference>
<evidence type="ECO:0000256" key="4">
    <source>
        <dbReference type="ARBA" id="ARBA00022989"/>
    </source>
</evidence>
<feature type="transmembrane region" description="Helical" evidence="6">
    <location>
        <begin position="92"/>
        <end position="108"/>
    </location>
</feature>
<keyword evidence="3 6" id="KW-0812">Transmembrane</keyword>
<dbReference type="InterPro" id="IPR004814">
    <property type="entry name" value="Oligopep_transpt"/>
</dbReference>
<keyword evidence="2" id="KW-0813">Transport</keyword>
<keyword evidence="4 6" id="KW-1133">Transmembrane helix</keyword>
<feature type="transmembrane region" description="Helical" evidence="6">
    <location>
        <begin position="764"/>
        <end position="782"/>
    </location>
</feature>
<evidence type="ECO:0000313" key="8">
    <source>
        <dbReference type="Proteomes" id="UP000569092"/>
    </source>
</evidence>
<proteinExistence type="predicted"/>
<protein>
    <submittedName>
        <fullName evidence="7">OPT family oligopeptide transporter</fullName>
    </submittedName>
</protein>
<dbReference type="InterPro" id="IPR004813">
    <property type="entry name" value="OPT"/>
</dbReference>
<feature type="transmembrane region" description="Helical" evidence="6">
    <location>
        <begin position="464"/>
        <end position="485"/>
    </location>
</feature>